<keyword evidence="2" id="KW-1185">Reference proteome</keyword>
<dbReference type="InterPro" id="IPR032345">
    <property type="entry name" value="PnbB"/>
</dbReference>
<organism evidence="1 2">
    <name type="scientific">Marinobacterium mangrovicola</name>
    <dbReference type="NCBI Taxonomy" id="1476959"/>
    <lineage>
        <taxon>Bacteria</taxon>
        <taxon>Pseudomonadati</taxon>
        <taxon>Pseudomonadota</taxon>
        <taxon>Gammaproteobacteria</taxon>
        <taxon>Oceanospirillales</taxon>
        <taxon>Oceanospirillaceae</taxon>
        <taxon>Marinobacterium</taxon>
    </lineage>
</organism>
<evidence type="ECO:0000313" key="1">
    <source>
        <dbReference type="EMBL" id="TCK06985.1"/>
    </source>
</evidence>
<dbReference type="Pfam" id="PF16155">
    <property type="entry name" value="PnbB"/>
    <property type="match status" value="1"/>
</dbReference>
<gene>
    <name evidence="1" type="ORF">CLV83_1835</name>
</gene>
<evidence type="ECO:0000313" key="2">
    <source>
        <dbReference type="Proteomes" id="UP000294546"/>
    </source>
</evidence>
<sequence length="155" mass="16929">MSTQLLHDLIEPVANFINGKTIDPALADELNTHFPHDGEWYQNLLSICNRGTEEGWICQHEAGGIRFGRVIKPSADLHNLSVDIVLMKDVVGPHHAHPNGEIDLILPLTDGAAFDGTSEGWKVYPPGSAHKPTVTGGEAFVLYLLPEGAIEFTRN</sequence>
<name>A0A4R1GJC9_9GAMM</name>
<reference evidence="1 2" key="1">
    <citation type="submission" date="2019-03" db="EMBL/GenBank/DDBJ databases">
        <title>Genomic Encyclopedia of Archaeal and Bacterial Type Strains, Phase II (KMG-II): from individual species to whole genera.</title>
        <authorList>
            <person name="Goeker M."/>
        </authorList>
    </citation>
    <scope>NUCLEOTIDE SEQUENCE [LARGE SCALE GENOMIC DNA]</scope>
    <source>
        <strain evidence="1 2">DSM 27697</strain>
    </source>
</reference>
<dbReference type="AlphaFoldDB" id="A0A4R1GJC9"/>
<dbReference type="EMBL" id="SMFU01000008">
    <property type="protein sequence ID" value="TCK06985.1"/>
    <property type="molecule type" value="Genomic_DNA"/>
</dbReference>
<dbReference type="RefSeq" id="WP_132290803.1">
    <property type="nucleotide sequence ID" value="NZ_SMFU01000008.1"/>
</dbReference>
<dbReference type="OrthoDB" id="4467772at2"/>
<proteinExistence type="predicted"/>
<dbReference type="Proteomes" id="UP000294546">
    <property type="component" value="Unassembled WGS sequence"/>
</dbReference>
<comment type="caution">
    <text evidence="1">The sequence shown here is derived from an EMBL/GenBank/DDBJ whole genome shotgun (WGS) entry which is preliminary data.</text>
</comment>
<protein>
    <submittedName>
        <fullName evidence="1">Uncharacterized protein DUF4863</fullName>
    </submittedName>
</protein>
<accession>A0A4R1GJC9</accession>